<keyword evidence="1" id="KW-0239">DNA-directed DNA polymerase</keyword>
<dbReference type="PANTHER" id="PTHR11669:SF8">
    <property type="entry name" value="DNA POLYMERASE III SUBUNIT DELTA"/>
    <property type="match status" value="1"/>
</dbReference>
<proteinExistence type="predicted"/>
<dbReference type="SUPFAM" id="SSF52540">
    <property type="entry name" value="P-loop containing nucleoside triphosphate hydrolases"/>
    <property type="match status" value="1"/>
</dbReference>
<keyword evidence="2" id="KW-1185">Reference proteome</keyword>
<protein>
    <submittedName>
        <fullName evidence="1">DNA-directed DNA polymerase</fullName>
        <ecNumber evidence="1">2.7.7.7</ecNumber>
    </submittedName>
</protein>
<organism evidence="1 2">
    <name type="scientific">Aquirufa nivalisilvae</name>
    <dbReference type="NCBI Taxonomy" id="2516557"/>
    <lineage>
        <taxon>Bacteria</taxon>
        <taxon>Pseudomonadati</taxon>
        <taxon>Bacteroidota</taxon>
        <taxon>Cytophagia</taxon>
        <taxon>Cytophagales</taxon>
        <taxon>Flectobacillaceae</taxon>
        <taxon>Aquirufa</taxon>
    </lineage>
</organism>
<dbReference type="EC" id="2.7.7.7" evidence="1"/>
<dbReference type="InterPro" id="IPR027417">
    <property type="entry name" value="P-loop_NTPase"/>
</dbReference>
<dbReference type="Gene3D" id="3.40.50.300">
    <property type="entry name" value="P-loop containing nucleotide triphosphate hydrolases"/>
    <property type="match status" value="1"/>
</dbReference>
<dbReference type="InterPro" id="IPR050238">
    <property type="entry name" value="DNA_Rep/Repair_Clamp_Loader"/>
</dbReference>
<evidence type="ECO:0000313" key="1">
    <source>
        <dbReference type="EMBL" id="AWL09885.1"/>
    </source>
</evidence>
<dbReference type="GO" id="GO:0003887">
    <property type="term" value="F:DNA-directed DNA polymerase activity"/>
    <property type="evidence" value="ECO:0007669"/>
    <property type="project" value="UniProtKB-KW"/>
</dbReference>
<keyword evidence="1" id="KW-0548">Nucleotidyltransferase</keyword>
<dbReference type="KEGG" id="psez:HME7025_02036"/>
<dbReference type="Pfam" id="PF13177">
    <property type="entry name" value="DNA_pol3_delta2"/>
    <property type="match status" value="1"/>
</dbReference>
<name>A0A2S2DWX0_9BACT</name>
<sequence length="377" mass="42677">MLFKDIPGLFDIKKTLSAAVQNQHIAHAQLFHGSYGGPQLALALAFTTYLFCTNRQGDDACGECASCQKMKRAVHPDLVFLFPTIVTKKVKEPESDLFLPEWRNFIADSPYRTLPEWLVYLGAEGNKQGNFPVEETRKLIPKISLKPFEAPFKVVILWNPESLNASSGNALLKTLEEPPSTTLFLLVCSDPQKLLATILSRTQRVKIPMVEEHAIADFLVEQSSIDSEKALQLAQSAEGNISWALEKSKTENLSTSTWFAEWMRAIYSKNLSKLVILADQFDGFAKEDQKGLLEYSLHVLRQCLYQISGAPQLIKSLEKEKKFIDNFSKTLSQEKIEKMSSKVSDVHYHLERNARAKMVHLDLSLQFVRIYHAQQKA</sequence>
<dbReference type="PANTHER" id="PTHR11669">
    <property type="entry name" value="REPLICATION FACTOR C / DNA POLYMERASE III GAMMA-TAU SUBUNIT"/>
    <property type="match status" value="1"/>
</dbReference>
<dbReference type="GO" id="GO:0006261">
    <property type="term" value="P:DNA-templated DNA replication"/>
    <property type="evidence" value="ECO:0007669"/>
    <property type="project" value="TreeGrafter"/>
</dbReference>
<dbReference type="OrthoDB" id="9811073at2"/>
<dbReference type="EMBL" id="CP029346">
    <property type="protein sequence ID" value="AWL09885.1"/>
    <property type="molecule type" value="Genomic_DNA"/>
</dbReference>
<reference evidence="2" key="1">
    <citation type="submission" date="2018-05" db="EMBL/GenBank/DDBJ databases">
        <title>Pseudarcicella sp. HME7025 Genome sequencing and assembly.</title>
        <authorList>
            <person name="Kim H."/>
            <person name="Kang H."/>
            <person name="Joh K."/>
        </authorList>
    </citation>
    <scope>NUCLEOTIDE SEQUENCE [LARGE SCALE GENOMIC DNA]</scope>
    <source>
        <strain evidence="2">HME7025</strain>
    </source>
</reference>
<keyword evidence="1" id="KW-0808">Transferase</keyword>
<dbReference type="Proteomes" id="UP000245468">
    <property type="component" value="Chromosome"/>
</dbReference>
<gene>
    <name evidence="1" type="primary">holB</name>
    <name evidence="1" type="ORF">HME7025_02036</name>
</gene>
<evidence type="ECO:0000313" key="2">
    <source>
        <dbReference type="Proteomes" id="UP000245468"/>
    </source>
</evidence>
<dbReference type="RefSeq" id="WP_109323614.1">
    <property type="nucleotide sequence ID" value="NZ_CP029346.1"/>
</dbReference>
<accession>A0A2S2DWX0</accession>
<dbReference type="AlphaFoldDB" id="A0A2S2DWX0"/>